<name>A0AC34GJS5_9BILA</name>
<protein>
    <submittedName>
        <fullName evidence="2">Cadherin domain-containing protein</fullName>
    </submittedName>
</protein>
<organism evidence="1 2">
    <name type="scientific">Panagrolaimus sp. ES5</name>
    <dbReference type="NCBI Taxonomy" id="591445"/>
    <lineage>
        <taxon>Eukaryota</taxon>
        <taxon>Metazoa</taxon>
        <taxon>Ecdysozoa</taxon>
        <taxon>Nematoda</taxon>
        <taxon>Chromadorea</taxon>
        <taxon>Rhabditida</taxon>
        <taxon>Tylenchina</taxon>
        <taxon>Panagrolaimomorpha</taxon>
        <taxon>Panagrolaimoidea</taxon>
        <taxon>Panagrolaimidae</taxon>
        <taxon>Panagrolaimus</taxon>
    </lineage>
</organism>
<dbReference type="Proteomes" id="UP000887579">
    <property type="component" value="Unplaced"/>
</dbReference>
<dbReference type="WBParaSite" id="ES5_v2.g29820.t1">
    <property type="protein sequence ID" value="ES5_v2.g29820.t1"/>
    <property type="gene ID" value="ES5_v2.g29820"/>
</dbReference>
<proteinExistence type="predicted"/>
<sequence length="230" mass="25576">ENSPENKVVIKVEAEDPDGPSSAYSPTSADDSNPNLRYSIIRGNTQSLFHIDPNTGYIVTGKRKLDREHQKEHELVVRVCDTSTTTTVTTKTNNLCADALVVIAVDDINDNRPLFNTTTNLNMQVPANKIGFLTRIFAYDADSDGPNSEIEYSFIGPLVDERLRIDKYGRISTVEALKSGSQVHVTVLAKDNGEPRLNSSVTLILEPLGRTRKSEANNQKPKFIEKETWK</sequence>
<reference evidence="2" key="1">
    <citation type="submission" date="2022-11" db="UniProtKB">
        <authorList>
            <consortium name="WormBaseParasite"/>
        </authorList>
    </citation>
    <scope>IDENTIFICATION</scope>
</reference>
<evidence type="ECO:0000313" key="2">
    <source>
        <dbReference type="WBParaSite" id="ES5_v2.g29820.t1"/>
    </source>
</evidence>
<evidence type="ECO:0000313" key="1">
    <source>
        <dbReference type="Proteomes" id="UP000887579"/>
    </source>
</evidence>
<accession>A0AC34GJS5</accession>